<reference evidence="4 6" key="2">
    <citation type="submission" date="2020-03" db="EMBL/GenBank/DDBJ databases">
        <title>Genomic Encyclopedia of Type Strains, Phase IV (KMG-IV): sequencing the most valuable type-strain genomes for metagenomic binning, comparative biology and taxonomic classification.</title>
        <authorList>
            <person name="Goeker M."/>
        </authorList>
    </citation>
    <scope>NUCLEOTIDE SEQUENCE [LARGE SCALE GENOMIC DNA]</scope>
    <source>
        <strain evidence="4 6">DSM 105722</strain>
    </source>
</reference>
<evidence type="ECO:0000313" key="4">
    <source>
        <dbReference type="EMBL" id="NJC17941.1"/>
    </source>
</evidence>
<dbReference type="Gene3D" id="3.90.550.10">
    <property type="entry name" value="Spore Coat Polysaccharide Biosynthesis Protein SpsA, Chain A"/>
    <property type="match status" value="1"/>
</dbReference>
<evidence type="ECO:0000313" key="7">
    <source>
        <dbReference type="Proteomes" id="UP001302374"/>
    </source>
</evidence>
<dbReference type="PANTHER" id="PTHR22916:SF51">
    <property type="entry name" value="GLYCOSYLTRANSFERASE EPSH-RELATED"/>
    <property type="match status" value="1"/>
</dbReference>
<dbReference type="RefSeq" id="WP_118304232.1">
    <property type="nucleotide sequence ID" value="NZ_BMPA01000006.1"/>
</dbReference>
<dbReference type="SUPFAM" id="SSF53448">
    <property type="entry name" value="Nucleotide-diphospho-sugar transferases"/>
    <property type="match status" value="1"/>
</dbReference>
<protein>
    <submittedName>
        <fullName evidence="5">Glycosyltransferase family 2 protein</fullName>
    </submittedName>
    <submittedName>
        <fullName evidence="4">Glycosyltransferase involved in cell wall biosynthesis</fullName>
    </submittedName>
</protein>
<keyword evidence="2 4" id="KW-0808">Transferase</keyword>
<accession>A0A7X5YDR9</accession>
<feature type="domain" description="Glycosyltransferase 2-like" evidence="3">
    <location>
        <begin position="5"/>
        <end position="134"/>
    </location>
</feature>
<evidence type="ECO:0000259" key="3">
    <source>
        <dbReference type="Pfam" id="PF00535"/>
    </source>
</evidence>
<evidence type="ECO:0000256" key="2">
    <source>
        <dbReference type="ARBA" id="ARBA00022679"/>
    </source>
</evidence>
<dbReference type="GO" id="GO:0016758">
    <property type="term" value="F:hexosyltransferase activity"/>
    <property type="evidence" value="ECO:0007669"/>
    <property type="project" value="UniProtKB-ARBA"/>
</dbReference>
<dbReference type="Proteomes" id="UP000576368">
    <property type="component" value="Unassembled WGS sequence"/>
</dbReference>
<sequence length="317" mass="36679">MDKISVIIPVYNIASYLQRCLDSVISQTYKNLEIIVVNDGSLDNSLEILEEYAIRDERVVVLNKENGGVTSCRREGLANAQGKYIFFLDGDDWLESESLERLYLLGKQQDADIIVGNAYYSTDNEDIEMFSTNFDVLSSKEFIHSLAIGKQPWCLWMKLIKKSICHKMVIPDGLSMAEDMLGVLQLSFYARVIAKSSYYGYHYYQRQGAATKTPTKKHAMDALLAAKYVSDFFKARNVYSDYFDDIAIINLRCLLTCCNQGGVDREESLVKQIYSDFYRTKYLKFLIWQHRLILAGFKRGINFYRILFFIRRLHIGF</sequence>
<dbReference type="GeneID" id="86893628"/>
<dbReference type="InterPro" id="IPR001173">
    <property type="entry name" value="Glyco_trans_2-like"/>
</dbReference>
<name>A0A7X5YDR9_9BACT</name>
<dbReference type="EMBL" id="JAATLI010000005">
    <property type="protein sequence ID" value="NJC17941.1"/>
    <property type="molecule type" value="Genomic_DNA"/>
</dbReference>
<organism evidence="4 6">
    <name type="scientific">Butyricimonas paravirosa</name>
    <dbReference type="NCBI Taxonomy" id="1472417"/>
    <lineage>
        <taxon>Bacteria</taxon>
        <taxon>Pseudomonadati</taxon>
        <taxon>Bacteroidota</taxon>
        <taxon>Bacteroidia</taxon>
        <taxon>Bacteroidales</taxon>
        <taxon>Odoribacteraceae</taxon>
        <taxon>Butyricimonas</taxon>
    </lineage>
</organism>
<dbReference type="Pfam" id="PF00535">
    <property type="entry name" value="Glycos_transf_2"/>
    <property type="match status" value="1"/>
</dbReference>
<dbReference type="CDD" id="cd00761">
    <property type="entry name" value="Glyco_tranf_GTA_type"/>
    <property type="match status" value="1"/>
</dbReference>
<dbReference type="InterPro" id="IPR029044">
    <property type="entry name" value="Nucleotide-diphossugar_trans"/>
</dbReference>
<dbReference type="EMBL" id="CP043839">
    <property type="protein sequence ID" value="WOF14393.1"/>
    <property type="molecule type" value="Genomic_DNA"/>
</dbReference>
<dbReference type="Proteomes" id="UP001302374">
    <property type="component" value="Chromosome"/>
</dbReference>
<evidence type="ECO:0000256" key="1">
    <source>
        <dbReference type="ARBA" id="ARBA00022676"/>
    </source>
</evidence>
<dbReference type="AlphaFoldDB" id="A0A7X5YDR9"/>
<proteinExistence type="predicted"/>
<dbReference type="PANTHER" id="PTHR22916">
    <property type="entry name" value="GLYCOSYLTRANSFERASE"/>
    <property type="match status" value="1"/>
</dbReference>
<evidence type="ECO:0000313" key="5">
    <source>
        <dbReference type="EMBL" id="WOF14393.1"/>
    </source>
</evidence>
<evidence type="ECO:0000313" key="6">
    <source>
        <dbReference type="Proteomes" id="UP000576368"/>
    </source>
</evidence>
<reference evidence="5 7" key="1">
    <citation type="submission" date="2019-09" db="EMBL/GenBank/DDBJ databases">
        <title>Butyricimonas paravirosa DSM 105722 (=214-4 = JCM 18677 = CCUG 65563).</title>
        <authorList>
            <person name="Le Roy T."/>
            <person name="Cani P.D."/>
        </authorList>
    </citation>
    <scope>NUCLEOTIDE SEQUENCE [LARGE SCALE GENOMIC DNA]</scope>
    <source>
        <strain evidence="5 7">DSM 105722</strain>
    </source>
</reference>
<gene>
    <name evidence="5" type="ORF">F1644_19995</name>
    <name evidence="4" type="ORF">GGR15_001558</name>
</gene>
<keyword evidence="1" id="KW-0328">Glycosyltransferase</keyword>
<keyword evidence="7" id="KW-1185">Reference proteome</keyword>